<gene>
    <name evidence="1" type="ORF">S01H1_27244</name>
</gene>
<sequence length="281" mass="30776">YIERWEEVQQALDDPAVIEELRSQGYDGAILFESNGNTSYAVFDADQIKMAVEDSAETQPLTDAWREAHTTDEMRGSAAELQADIDMGMFDSADEFVEFAHTMYAEEALPDDAALREMFGEEAAEAPIDDEAVIPESGKPFTFSFVRNTQSAPDVGSRFGQDVEPSGRYMTVGKEKNIQDMPNMESGVVKFNTPLVIDFGDGYGEPSNWKNVLSERYDGKTGTDLSNAIKEDGYDGIVTVSESNGRPYTSEIVDLGEHAVEAPIASTSIPTAQESNDAFIA</sequence>
<feature type="non-terminal residue" evidence="1">
    <location>
        <position position="281"/>
    </location>
</feature>
<dbReference type="AlphaFoldDB" id="X0T4G9"/>
<protein>
    <submittedName>
        <fullName evidence="1">Uncharacterized protein</fullName>
    </submittedName>
</protein>
<name>X0T4G9_9ZZZZ</name>
<accession>X0T4G9</accession>
<feature type="non-terminal residue" evidence="1">
    <location>
        <position position="1"/>
    </location>
</feature>
<reference evidence="1" key="1">
    <citation type="journal article" date="2014" name="Front. Microbiol.">
        <title>High frequency of phylogenetically diverse reductive dehalogenase-homologous genes in deep subseafloor sedimentary metagenomes.</title>
        <authorList>
            <person name="Kawai M."/>
            <person name="Futagami T."/>
            <person name="Toyoda A."/>
            <person name="Takaki Y."/>
            <person name="Nishi S."/>
            <person name="Hori S."/>
            <person name="Arai W."/>
            <person name="Tsubouchi T."/>
            <person name="Morono Y."/>
            <person name="Uchiyama I."/>
            <person name="Ito T."/>
            <person name="Fujiyama A."/>
            <person name="Inagaki F."/>
            <person name="Takami H."/>
        </authorList>
    </citation>
    <scope>NUCLEOTIDE SEQUENCE</scope>
    <source>
        <strain evidence="1">Expedition CK06-06</strain>
    </source>
</reference>
<organism evidence="1">
    <name type="scientific">marine sediment metagenome</name>
    <dbReference type="NCBI Taxonomy" id="412755"/>
    <lineage>
        <taxon>unclassified sequences</taxon>
        <taxon>metagenomes</taxon>
        <taxon>ecological metagenomes</taxon>
    </lineage>
</organism>
<proteinExistence type="predicted"/>
<evidence type="ECO:0000313" key="1">
    <source>
        <dbReference type="EMBL" id="GAF88393.1"/>
    </source>
</evidence>
<comment type="caution">
    <text evidence="1">The sequence shown here is derived from an EMBL/GenBank/DDBJ whole genome shotgun (WGS) entry which is preliminary data.</text>
</comment>
<dbReference type="EMBL" id="BARS01016572">
    <property type="protein sequence ID" value="GAF88393.1"/>
    <property type="molecule type" value="Genomic_DNA"/>
</dbReference>